<evidence type="ECO:0000256" key="6">
    <source>
        <dbReference type="ARBA" id="ARBA00022778"/>
    </source>
</evidence>
<evidence type="ECO:0000256" key="10">
    <source>
        <dbReference type="ARBA" id="ARBA00023002"/>
    </source>
</evidence>
<dbReference type="Gene3D" id="1.20.120.1630">
    <property type="match status" value="1"/>
</dbReference>
<dbReference type="Proteomes" id="UP001642483">
    <property type="component" value="Unassembled WGS sequence"/>
</dbReference>
<dbReference type="Pfam" id="PF01222">
    <property type="entry name" value="ERG4_ERG24"/>
    <property type="match status" value="1"/>
</dbReference>
<comment type="catalytic activity">
    <reaction evidence="18">
        <text>cholesterol + NADP(+) = 7-dehydrocholesterol + NADPH + H(+)</text>
        <dbReference type="Rhea" id="RHEA:23984"/>
        <dbReference type="ChEBI" id="CHEBI:15378"/>
        <dbReference type="ChEBI" id="CHEBI:16113"/>
        <dbReference type="ChEBI" id="CHEBI:17759"/>
        <dbReference type="ChEBI" id="CHEBI:57783"/>
        <dbReference type="ChEBI" id="CHEBI:58349"/>
        <dbReference type="EC" id="1.3.1.21"/>
    </reaction>
    <physiologicalReaction direction="right-to-left" evidence="18">
        <dbReference type="Rhea" id="RHEA:23986"/>
    </physiologicalReaction>
</comment>
<dbReference type="PANTHER" id="PTHR21257:SF38">
    <property type="entry name" value="7-DEHYDROCHOLESTEROL REDUCTASE"/>
    <property type="match status" value="1"/>
</dbReference>
<keyword evidence="4" id="KW-0153">Cholesterol metabolism</keyword>
<comment type="caution">
    <text evidence="22">The sequence shown here is derived from an EMBL/GenBank/DDBJ whole genome shotgun (WGS) entry which is preliminary data.</text>
</comment>
<keyword evidence="7" id="KW-0521">NADP</keyword>
<keyword evidence="23" id="KW-1185">Reference proteome</keyword>
<dbReference type="EMBL" id="CAWYQH010000002">
    <property type="protein sequence ID" value="CAK8673423.1"/>
    <property type="molecule type" value="Genomic_DNA"/>
</dbReference>
<keyword evidence="15" id="KW-0753">Steroid metabolism</keyword>
<evidence type="ECO:0000256" key="8">
    <source>
        <dbReference type="ARBA" id="ARBA00022955"/>
    </source>
</evidence>
<accession>A0ABP0F403</accession>
<keyword evidence="14" id="KW-1207">Sterol metabolism</keyword>
<evidence type="ECO:0000256" key="2">
    <source>
        <dbReference type="ARBA" id="ARBA00005402"/>
    </source>
</evidence>
<keyword evidence="3" id="KW-0444">Lipid biosynthesis</keyword>
<feature type="region of interest" description="Disordered" evidence="20">
    <location>
        <begin position="1"/>
        <end position="46"/>
    </location>
</feature>
<reference evidence="22 23" key="1">
    <citation type="submission" date="2024-02" db="EMBL/GenBank/DDBJ databases">
        <authorList>
            <person name="Daric V."/>
            <person name="Darras S."/>
        </authorList>
    </citation>
    <scope>NUCLEOTIDE SEQUENCE [LARGE SCALE GENOMIC DNA]</scope>
</reference>
<keyword evidence="5 21" id="KW-0812">Transmembrane</keyword>
<evidence type="ECO:0000256" key="11">
    <source>
        <dbReference type="ARBA" id="ARBA00023011"/>
    </source>
</evidence>
<keyword evidence="13 21" id="KW-0472">Membrane</keyword>
<organism evidence="22 23">
    <name type="scientific">Clavelina lepadiformis</name>
    <name type="common">Light-bulb sea squirt</name>
    <name type="synonym">Ascidia lepadiformis</name>
    <dbReference type="NCBI Taxonomy" id="159417"/>
    <lineage>
        <taxon>Eukaryota</taxon>
        <taxon>Metazoa</taxon>
        <taxon>Chordata</taxon>
        <taxon>Tunicata</taxon>
        <taxon>Ascidiacea</taxon>
        <taxon>Aplousobranchia</taxon>
        <taxon>Clavelinidae</taxon>
        <taxon>Clavelina</taxon>
    </lineage>
</organism>
<evidence type="ECO:0000313" key="22">
    <source>
        <dbReference type="EMBL" id="CAK8673423.1"/>
    </source>
</evidence>
<evidence type="ECO:0000256" key="15">
    <source>
        <dbReference type="ARBA" id="ARBA00023221"/>
    </source>
</evidence>
<comment type="similarity">
    <text evidence="2">Belongs to the ERG4/ERG24 family.</text>
</comment>
<comment type="subcellular location">
    <subcellularLocation>
        <location evidence="1">Membrane</location>
        <topology evidence="1">Multi-pass membrane protein</topology>
    </subcellularLocation>
</comment>
<evidence type="ECO:0000256" key="5">
    <source>
        <dbReference type="ARBA" id="ARBA00022692"/>
    </source>
</evidence>
<evidence type="ECO:0000256" key="21">
    <source>
        <dbReference type="SAM" id="Phobius"/>
    </source>
</evidence>
<feature type="transmembrane region" description="Helical" evidence="21">
    <location>
        <begin position="94"/>
        <end position="114"/>
    </location>
</feature>
<sequence length="454" mass="52041">MHSSDTIVNGNGKVNGHGLRWRQNDSHSNGFTKESNGVPRRNGKSHVGNTQWGRAWSVDFRTLLGCMFVLFGCPLFPMFFHISCTRHDCSLLQTFTAVFDNLNVTTFLSVIPQISVQTGIIYASWVAWQVILSLLPDVLHYVIPGYKGGWQKGAVTPAGNVYDYNINGLQAWLLTHLLWFLNAFKWRIFSPSIVFHNMGAFMIFANIFGYSLAVFSFVKGHLFPSCADDCKFSGSFIYDFTMGIEFNPRIGKFFDFKLFCNGRPGIVCWTIINLSFAWYQKETYGFVSDSMILLNMLQALYVLDFFWNEAWYLKTIDICHDHFGFYLAWGDFVWLPFMYTLQGLYLAYYPVQLGTVKCALILLLGLVGYFIFRSTNYQKDRFRANPEGCVIWGKKAQYIKCSYVSADGRCHQSSLLTSGWWGVARHMNYTGDLMGVSFWCLKCKFCRVQNDSGF</sequence>
<feature type="compositionally biased region" description="Polar residues" evidence="20">
    <location>
        <begin position="26"/>
        <end position="35"/>
    </location>
</feature>
<evidence type="ECO:0000256" key="9">
    <source>
        <dbReference type="ARBA" id="ARBA00022989"/>
    </source>
</evidence>
<feature type="transmembrane region" description="Helical" evidence="21">
    <location>
        <begin position="291"/>
        <end position="313"/>
    </location>
</feature>
<evidence type="ECO:0000256" key="14">
    <source>
        <dbReference type="ARBA" id="ARBA00023166"/>
    </source>
</evidence>
<dbReference type="InterPro" id="IPR001171">
    <property type="entry name" value="ERG24_DHCR-like"/>
</dbReference>
<keyword evidence="12" id="KW-0443">Lipid metabolism</keyword>
<feature type="transmembrane region" description="Helical" evidence="21">
    <location>
        <begin position="62"/>
        <end position="82"/>
    </location>
</feature>
<feature type="transmembrane region" description="Helical" evidence="21">
    <location>
        <begin position="120"/>
        <end position="143"/>
    </location>
</feature>
<evidence type="ECO:0000256" key="13">
    <source>
        <dbReference type="ARBA" id="ARBA00023136"/>
    </source>
</evidence>
<evidence type="ECO:0000256" key="18">
    <source>
        <dbReference type="ARBA" id="ARBA00047795"/>
    </source>
</evidence>
<dbReference type="EC" id="1.3.1.21" evidence="16"/>
<proteinExistence type="inferred from homology"/>
<keyword evidence="9 21" id="KW-1133">Transmembrane helix</keyword>
<evidence type="ECO:0000256" key="17">
    <source>
        <dbReference type="ARBA" id="ARBA00042688"/>
    </source>
</evidence>
<evidence type="ECO:0000313" key="23">
    <source>
        <dbReference type="Proteomes" id="UP001642483"/>
    </source>
</evidence>
<comment type="catalytic activity">
    <reaction evidence="19">
        <text>7-dehydrodesmosterol + NADPH + H(+) = desmosterol + NADP(+)</text>
        <dbReference type="Rhea" id="RHEA:46740"/>
        <dbReference type="ChEBI" id="CHEBI:15378"/>
        <dbReference type="ChEBI" id="CHEBI:17737"/>
        <dbReference type="ChEBI" id="CHEBI:27910"/>
        <dbReference type="ChEBI" id="CHEBI:57783"/>
        <dbReference type="ChEBI" id="CHEBI:58349"/>
    </reaction>
    <physiologicalReaction direction="left-to-right" evidence="19">
        <dbReference type="Rhea" id="RHEA:46741"/>
    </physiologicalReaction>
</comment>
<dbReference type="PANTHER" id="PTHR21257">
    <property type="entry name" value="DELTA(14)-STEROL REDUCTASE"/>
    <property type="match status" value="1"/>
</dbReference>
<protein>
    <recommendedName>
        <fullName evidence="16">7-dehydrocholesterol reductase</fullName>
        <ecNumber evidence="16">1.3.1.21</ecNumber>
    </recommendedName>
    <alternativeName>
        <fullName evidence="17">Sterol Delta(7)-reductase</fullName>
    </alternativeName>
</protein>
<evidence type="ECO:0000256" key="4">
    <source>
        <dbReference type="ARBA" id="ARBA00022548"/>
    </source>
</evidence>
<evidence type="ECO:0000256" key="3">
    <source>
        <dbReference type="ARBA" id="ARBA00022516"/>
    </source>
</evidence>
<evidence type="ECO:0000256" key="1">
    <source>
        <dbReference type="ARBA" id="ARBA00004141"/>
    </source>
</evidence>
<keyword evidence="11" id="KW-0756">Sterol biosynthesis</keyword>
<evidence type="ECO:0000256" key="16">
    <source>
        <dbReference type="ARBA" id="ARBA00038851"/>
    </source>
</evidence>
<keyword evidence="8" id="KW-0752">Steroid biosynthesis</keyword>
<evidence type="ECO:0000256" key="20">
    <source>
        <dbReference type="SAM" id="MobiDB-lite"/>
    </source>
</evidence>
<keyword evidence="6" id="KW-0152">Cholesterol biosynthesis</keyword>
<keyword evidence="10" id="KW-0560">Oxidoreductase</keyword>
<evidence type="ECO:0000256" key="19">
    <source>
        <dbReference type="ARBA" id="ARBA00047826"/>
    </source>
</evidence>
<name>A0ABP0F403_CLALP</name>
<evidence type="ECO:0000256" key="12">
    <source>
        <dbReference type="ARBA" id="ARBA00023098"/>
    </source>
</evidence>
<gene>
    <name evidence="22" type="ORF">CVLEPA_LOCUS3213</name>
</gene>
<feature type="transmembrane region" description="Helical" evidence="21">
    <location>
        <begin position="325"/>
        <end position="348"/>
    </location>
</feature>
<evidence type="ECO:0000256" key="7">
    <source>
        <dbReference type="ARBA" id="ARBA00022857"/>
    </source>
</evidence>
<feature type="transmembrane region" description="Helical" evidence="21">
    <location>
        <begin position="354"/>
        <end position="372"/>
    </location>
</feature>
<feature type="transmembrane region" description="Helical" evidence="21">
    <location>
        <begin position="193"/>
        <end position="215"/>
    </location>
</feature>